<evidence type="ECO:0000313" key="4">
    <source>
        <dbReference type="EMBL" id="SNB80679.1"/>
    </source>
</evidence>
<keyword evidence="5" id="KW-1185">Reference proteome</keyword>
<dbReference type="EMBL" id="FYDG01000013">
    <property type="protein sequence ID" value="SNB80679.1"/>
    <property type="molecule type" value="Genomic_DNA"/>
</dbReference>
<proteinExistence type="predicted"/>
<dbReference type="Proteomes" id="UP000198418">
    <property type="component" value="Unassembled WGS sequence"/>
</dbReference>
<dbReference type="InterPro" id="IPR050710">
    <property type="entry name" value="Band7/mec-2_domain"/>
</dbReference>
<dbReference type="Pfam" id="PF01145">
    <property type="entry name" value="Band_7"/>
    <property type="match status" value="1"/>
</dbReference>
<gene>
    <name evidence="4" type="ORF">SAMN06265338_11374</name>
</gene>
<dbReference type="SUPFAM" id="SSF117892">
    <property type="entry name" value="Band 7/SPFH domain"/>
    <property type="match status" value="1"/>
</dbReference>
<dbReference type="AlphaFoldDB" id="A0A212S620"/>
<name>A0A212S620_RHOAC</name>
<keyword evidence="4" id="KW-0645">Protease</keyword>
<dbReference type="InterPro" id="IPR036013">
    <property type="entry name" value="Band_7/SPFH_dom_sf"/>
</dbReference>
<keyword evidence="2" id="KW-0812">Transmembrane</keyword>
<dbReference type="GO" id="GO:0008233">
    <property type="term" value="F:peptidase activity"/>
    <property type="evidence" value="ECO:0007669"/>
    <property type="project" value="UniProtKB-KW"/>
</dbReference>
<accession>A0A212S620</accession>
<sequence>MTNAYVDFAANAFLGLGLFLLLAIVLSSFFTVQTAETAIITRFGRYVRCAEAGLNWKIPFIEAVDGRMSLRVNQIALTMETKTRDNVFVTIPISVQTRVRAEKAYAAYYSLSDPEAQIRAYVEQVVLGHVPGMTLDEVFASQSGIAAAVKHELDVDMAGFGYEIVNVLVTDIIPDAKVKSAMNDINAAQREQVAAAARGEAEKILVVKKAEAEAESKALQGEGIANQRKAIIEGLRGSIEGFQRTLGDASAKEVMQLVLVTQYFDTLKSIGELNKTNTLFLSHSPAAVQSVSEQILQALSGAEKAKG</sequence>
<dbReference type="Gene3D" id="3.30.479.30">
    <property type="entry name" value="Band 7 domain"/>
    <property type="match status" value="1"/>
</dbReference>
<dbReference type="InterPro" id="IPR001107">
    <property type="entry name" value="Band_7"/>
</dbReference>
<dbReference type="GO" id="GO:0016020">
    <property type="term" value="C:membrane"/>
    <property type="evidence" value="ECO:0007669"/>
    <property type="project" value="UniProtKB-SubCell"/>
</dbReference>
<evidence type="ECO:0000259" key="3">
    <source>
        <dbReference type="SMART" id="SM00244"/>
    </source>
</evidence>
<dbReference type="SMART" id="SM00244">
    <property type="entry name" value="PHB"/>
    <property type="match status" value="1"/>
</dbReference>
<dbReference type="CDD" id="cd03407">
    <property type="entry name" value="SPFH_like_u4"/>
    <property type="match status" value="1"/>
</dbReference>
<reference evidence="5" key="1">
    <citation type="submission" date="2017-06" db="EMBL/GenBank/DDBJ databases">
        <authorList>
            <person name="Varghese N."/>
            <person name="Submissions S."/>
        </authorList>
    </citation>
    <scope>NUCLEOTIDE SEQUENCE [LARGE SCALE GENOMIC DNA]</scope>
    <source>
        <strain evidence="5">DSM 137</strain>
    </source>
</reference>
<keyword evidence="2" id="KW-0472">Membrane</keyword>
<dbReference type="GO" id="GO:0006508">
    <property type="term" value="P:proteolysis"/>
    <property type="evidence" value="ECO:0007669"/>
    <property type="project" value="UniProtKB-KW"/>
</dbReference>
<dbReference type="PANTHER" id="PTHR43327">
    <property type="entry name" value="STOMATIN-LIKE PROTEIN 2, MITOCHONDRIAL"/>
    <property type="match status" value="1"/>
</dbReference>
<keyword evidence="4" id="KW-0378">Hydrolase</keyword>
<feature type="domain" description="Band 7" evidence="3">
    <location>
        <begin position="27"/>
        <end position="186"/>
    </location>
</feature>
<dbReference type="PANTHER" id="PTHR43327:SF10">
    <property type="entry name" value="STOMATIN-LIKE PROTEIN 2, MITOCHONDRIAL"/>
    <property type="match status" value="1"/>
</dbReference>
<dbReference type="RefSeq" id="WP_088522023.1">
    <property type="nucleotide sequence ID" value="NZ_FYDG01000013.1"/>
</dbReference>
<organism evidence="4 5">
    <name type="scientific">Rhodoblastus acidophilus</name>
    <name type="common">Rhodopseudomonas acidophila</name>
    <dbReference type="NCBI Taxonomy" id="1074"/>
    <lineage>
        <taxon>Bacteria</taxon>
        <taxon>Pseudomonadati</taxon>
        <taxon>Pseudomonadota</taxon>
        <taxon>Alphaproteobacteria</taxon>
        <taxon>Hyphomicrobiales</taxon>
        <taxon>Rhodoblastaceae</taxon>
        <taxon>Rhodoblastus</taxon>
    </lineage>
</organism>
<evidence type="ECO:0000256" key="1">
    <source>
        <dbReference type="ARBA" id="ARBA00004167"/>
    </source>
</evidence>
<comment type="subcellular location">
    <subcellularLocation>
        <location evidence="1">Membrane</location>
        <topology evidence="1">Single-pass membrane protein</topology>
    </subcellularLocation>
</comment>
<feature type="transmembrane region" description="Helical" evidence="2">
    <location>
        <begin position="12"/>
        <end position="32"/>
    </location>
</feature>
<evidence type="ECO:0000313" key="5">
    <source>
        <dbReference type="Proteomes" id="UP000198418"/>
    </source>
</evidence>
<dbReference type="OrthoDB" id="9809197at2"/>
<keyword evidence="2" id="KW-1133">Transmembrane helix</keyword>
<evidence type="ECO:0000256" key="2">
    <source>
        <dbReference type="SAM" id="Phobius"/>
    </source>
</evidence>
<protein>
    <submittedName>
        <fullName evidence="4">Regulator of protease activity HflC, stomatin/prohibitin superfamily</fullName>
    </submittedName>
</protein>